<proteinExistence type="predicted"/>
<name>A0A3E3DIJ7_9FIRM</name>
<dbReference type="AlphaFoldDB" id="A0A3E3DIJ7"/>
<dbReference type="Proteomes" id="UP000261023">
    <property type="component" value="Unassembled WGS sequence"/>
</dbReference>
<gene>
    <name evidence="1" type="ORF">DWX31_19940</name>
</gene>
<dbReference type="OrthoDB" id="2084692at2"/>
<sequence>MIDEIKKYVKEILMIVEFEIWERNREKHMILQTRNIQNNMTMLPYESDFLCLIHDYCKMNRIYINEIKIYSNVRLYVFKIYLKNNMDIIAFPVEITKHELILRREQQEPDGFHSVVDKEIKIRLCDIKIIKVIHDCDDVDVGNLELSKPMYGYKAIPEINGRLKTKGCEYRLNIPCIVKVRNPYVTDFQDCYLHFCTTIEGVALCPGRTEYLESIKNYKRGSLSAIRLFQVKAEGHCVQYSGDWWVTNKLTVIKEVTKEDIYSYFMNNSFIKAKVMKHLKLNHDFWDGFLKSEIPPFIESETDMM</sequence>
<reference evidence="1 2" key="1">
    <citation type="submission" date="2018-08" db="EMBL/GenBank/DDBJ databases">
        <title>A genome reference for cultivated species of the human gut microbiota.</title>
        <authorList>
            <person name="Zou Y."/>
            <person name="Xue W."/>
            <person name="Luo G."/>
        </authorList>
    </citation>
    <scope>NUCLEOTIDE SEQUENCE [LARGE SCALE GENOMIC DNA]</scope>
    <source>
        <strain evidence="1 2">AF19-13AC</strain>
    </source>
</reference>
<protein>
    <submittedName>
        <fullName evidence="1">Uncharacterized protein</fullName>
    </submittedName>
</protein>
<accession>A0A3E3DIJ7</accession>
<evidence type="ECO:0000313" key="2">
    <source>
        <dbReference type="Proteomes" id="UP000261023"/>
    </source>
</evidence>
<comment type="caution">
    <text evidence="1">The sequence shown here is derived from an EMBL/GenBank/DDBJ whole genome shotgun (WGS) entry which is preliminary data.</text>
</comment>
<dbReference type="EMBL" id="QTJW01000013">
    <property type="protein sequence ID" value="RGD69043.1"/>
    <property type="molecule type" value="Genomic_DNA"/>
</dbReference>
<evidence type="ECO:0000313" key="1">
    <source>
        <dbReference type="EMBL" id="RGD69043.1"/>
    </source>
</evidence>
<dbReference type="RefSeq" id="WP_008724762.1">
    <property type="nucleotide sequence ID" value="NZ_QTJW01000013.1"/>
</dbReference>
<organism evidence="1 2">
    <name type="scientific">Hungatella hathewayi</name>
    <dbReference type="NCBI Taxonomy" id="154046"/>
    <lineage>
        <taxon>Bacteria</taxon>
        <taxon>Bacillati</taxon>
        <taxon>Bacillota</taxon>
        <taxon>Clostridia</taxon>
        <taxon>Lachnospirales</taxon>
        <taxon>Lachnospiraceae</taxon>
        <taxon>Hungatella</taxon>
    </lineage>
</organism>